<evidence type="ECO:0000256" key="1">
    <source>
        <dbReference type="SAM" id="MobiDB-lite"/>
    </source>
</evidence>
<dbReference type="GO" id="GO:0045892">
    <property type="term" value="P:negative regulation of DNA-templated transcription"/>
    <property type="evidence" value="ECO:0007669"/>
    <property type="project" value="TreeGrafter"/>
</dbReference>
<dbReference type="OrthoDB" id="7789562at2759"/>
<evidence type="ECO:0000313" key="3">
    <source>
        <dbReference type="Proteomes" id="UP001107558"/>
    </source>
</evidence>
<dbReference type="PANTHER" id="PTHR17604">
    <property type="entry name" value="TRANSCRIPTION COFACTOR VESTIGIAL-LIKE PROTEIN 4"/>
    <property type="match status" value="1"/>
</dbReference>
<organism evidence="2 3">
    <name type="scientific">Polypedilum vanderplanki</name>
    <name type="common">Sleeping chironomid midge</name>
    <dbReference type="NCBI Taxonomy" id="319348"/>
    <lineage>
        <taxon>Eukaryota</taxon>
        <taxon>Metazoa</taxon>
        <taxon>Ecdysozoa</taxon>
        <taxon>Arthropoda</taxon>
        <taxon>Hexapoda</taxon>
        <taxon>Insecta</taxon>
        <taxon>Pterygota</taxon>
        <taxon>Neoptera</taxon>
        <taxon>Endopterygota</taxon>
        <taxon>Diptera</taxon>
        <taxon>Nematocera</taxon>
        <taxon>Chironomoidea</taxon>
        <taxon>Chironomidae</taxon>
        <taxon>Chironominae</taxon>
        <taxon>Polypedilum</taxon>
        <taxon>Polypedilum</taxon>
    </lineage>
</organism>
<proteinExistence type="predicted"/>
<protein>
    <submittedName>
        <fullName evidence="2">Uncharacterized protein</fullName>
    </submittedName>
</protein>
<dbReference type="InterPro" id="IPR006627">
    <property type="entry name" value="TDU_repeat"/>
</dbReference>
<feature type="region of interest" description="Disordered" evidence="1">
    <location>
        <begin position="72"/>
        <end position="160"/>
    </location>
</feature>
<dbReference type="GO" id="GO:0001223">
    <property type="term" value="F:transcription coactivator binding"/>
    <property type="evidence" value="ECO:0007669"/>
    <property type="project" value="TreeGrafter"/>
</dbReference>
<evidence type="ECO:0000313" key="2">
    <source>
        <dbReference type="EMBL" id="KAG5674245.1"/>
    </source>
</evidence>
<feature type="compositionally biased region" description="Low complexity" evidence="1">
    <location>
        <begin position="72"/>
        <end position="90"/>
    </location>
</feature>
<feature type="compositionally biased region" description="Basic and acidic residues" evidence="1">
    <location>
        <begin position="118"/>
        <end position="128"/>
    </location>
</feature>
<dbReference type="Proteomes" id="UP001107558">
    <property type="component" value="Chromosome 2"/>
</dbReference>
<comment type="caution">
    <text evidence="2">The sequence shown here is derived from an EMBL/GenBank/DDBJ whole genome shotgun (WGS) entry which is preliminary data.</text>
</comment>
<keyword evidence="3" id="KW-1185">Reference proteome</keyword>
<sequence>MEINNSALELLSQAALNVQEHDAIELSKLPAKKRLTQLKLQQQQQQQLQQNAILNSVPPNSSISIIPINQTASSTYSNNNNKSSSLSSLNDRPEPMEQDDQDEEINVHDDDSPLDMRITSKHDSDSDSIRPSVIRRAPSFKDGKDSNSPGDPSSTCDPFIDEHFRRSLGTDYDLILRNKQLEQEQKQRMLEEQLILQQQHAAALQAQQQNILKLKHHKKHQIHQHHQAQAMLNVKQETQQLPIQVPVSTPLQLPIQQPQLPPTTLSLLQQKQVIITEHSDANDPMSVDDHFAKALGDTWKKIQSERIDFEVHFDFYL</sequence>
<dbReference type="SMART" id="SM00711">
    <property type="entry name" value="TDU"/>
    <property type="match status" value="2"/>
</dbReference>
<feature type="compositionally biased region" description="Polar residues" evidence="1">
    <location>
        <begin position="146"/>
        <end position="156"/>
    </location>
</feature>
<reference evidence="2" key="1">
    <citation type="submission" date="2021-03" db="EMBL/GenBank/DDBJ databases">
        <title>Chromosome level genome of the anhydrobiotic midge Polypedilum vanderplanki.</title>
        <authorList>
            <person name="Yoshida Y."/>
            <person name="Kikawada T."/>
            <person name="Gusev O."/>
        </authorList>
    </citation>
    <scope>NUCLEOTIDE SEQUENCE</scope>
    <source>
        <strain evidence="2">NIAS01</strain>
        <tissue evidence="2">Whole body or cell culture</tissue>
    </source>
</reference>
<dbReference type="InterPro" id="IPR028184">
    <property type="entry name" value="VGLL4"/>
</dbReference>
<dbReference type="AlphaFoldDB" id="A0A9J6BXI3"/>
<dbReference type="EMBL" id="JADBJN010000002">
    <property type="protein sequence ID" value="KAG5674245.1"/>
    <property type="molecule type" value="Genomic_DNA"/>
</dbReference>
<name>A0A9J6BXI3_POLVA</name>
<accession>A0A9J6BXI3</accession>
<gene>
    <name evidence="2" type="ORF">PVAND_004225</name>
</gene>
<dbReference type="PANTHER" id="PTHR17604:SF7">
    <property type="entry name" value="TONDU-DOMAIN-CONTAINING GROWTH INHIBITOR, ISOFORM A"/>
    <property type="match status" value="1"/>
</dbReference>